<name>A0A1J1C9U3_CALAY</name>
<sequence length="39" mass="4577">MLIYVNYFESHLKRRFICVKKMPLPANGGFAEFTGRVQD</sequence>
<reference evidence="1 2" key="1">
    <citation type="submission" date="2016-11" db="EMBL/GenBank/DDBJ databases">
        <title>Genomic analysis of Caldithrix abyssi and proposal of a novel bacterial phylum Caldithrichaeota.</title>
        <authorList>
            <person name="Kublanov I."/>
            <person name="Sigalova O."/>
            <person name="Gavrilov S."/>
            <person name="Lebedinsky A."/>
            <person name="Ivanova N."/>
            <person name="Daum C."/>
            <person name="Reddy T."/>
            <person name="Klenk H.P."/>
            <person name="Goker M."/>
            <person name="Reva O."/>
            <person name="Miroshnichenko M."/>
            <person name="Kyprides N."/>
            <person name="Woyke T."/>
            <person name="Gelfand M."/>
        </authorList>
    </citation>
    <scope>NUCLEOTIDE SEQUENCE [LARGE SCALE GENOMIC DNA]</scope>
    <source>
        <strain evidence="1 2">LF13</strain>
    </source>
</reference>
<proteinExistence type="predicted"/>
<accession>A0A1J1C9U3</accession>
<gene>
    <name evidence="1" type="ORF">Cabys_1923</name>
</gene>
<organism evidence="1 2">
    <name type="scientific">Caldithrix abyssi DSM 13497</name>
    <dbReference type="NCBI Taxonomy" id="880073"/>
    <lineage>
        <taxon>Bacteria</taxon>
        <taxon>Pseudomonadati</taxon>
        <taxon>Calditrichota</taxon>
        <taxon>Calditrichia</taxon>
        <taxon>Calditrichales</taxon>
        <taxon>Calditrichaceae</taxon>
        <taxon>Caldithrix</taxon>
    </lineage>
</organism>
<protein>
    <submittedName>
        <fullName evidence="1">Uncharacterized protein</fullName>
    </submittedName>
</protein>
<evidence type="ECO:0000313" key="2">
    <source>
        <dbReference type="Proteomes" id="UP000183868"/>
    </source>
</evidence>
<dbReference type="KEGG" id="caby:Cabys_1923"/>
<dbReference type="Proteomes" id="UP000183868">
    <property type="component" value="Chromosome"/>
</dbReference>
<dbReference type="AlphaFoldDB" id="A0A1J1C9U3"/>
<evidence type="ECO:0000313" key="1">
    <source>
        <dbReference type="EMBL" id="APF18672.1"/>
    </source>
</evidence>
<dbReference type="EMBL" id="CP018099">
    <property type="protein sequence ID" value="APF18672.1"/>
    <property type="molecule type" value="Genomic_DNA"/>
</dbReference>